<feature type="transmembrane region" description="Helical" evidence="1">
    <location>
        <begin position="81"/>
        <end position="111"/>
    </location>
</feature>
<gene>
    <name evidence="2" type="ORF">CCMP2556_LOCUS1222</name>
</gene>
<sequence length="364" mass="41802">MAVRRVSKVDDFFDASQCLEIVEKTVEEFDSDPSNTRALDSLDLFAGKGNFCAECQAGGKTSMTVDILHDKKNHDILTRTGFFYVLQCILTMVEYGMILCGPPCGLFVFLSASYHRRSMDFPYGDQSKPKIRGANQLVINLIVLLAVAHKRKIFFVMEQPASSVLWIFPELDRFWRFLEGVRTHTWMRKFGHPLPKPTVLFSNVCREFLVPLAGKWSKKMEKIWQRILASRLASSPAIALLWKHKARYLRTALKFRAWYKHRCANEVFYRKHLSKSKRRVFVSGGKKLKDSGIYTRPFCRAVMDVWASAAAVQDNGLTLPLQIRDHVTIWRESFKGSFTEPDTLVVEQITKTLTYLESTIAVLD</sequence>
<keyword evidence="1" id="KW-0472">Membrane</keyword>
<accession>A0ABP0HDM3</accession>
<keyword evidence="1" id="KW-0812">Transmembrane</keyword>
<reference evidence="2 3" key="1">
    <citation type="submission" date="2024-02" db="EMBL/GenBank/DDBJ databases">
        <authorList>
            <person name="Chen Y."/>
            <person name="Shah S."/>
            <person name="Dougan E. K."/>
            <person name="Thang M."/>
            <person name="Chan C."/>
        </authorList>
    </citation>
    <scope>NUCLEOTIDE SEQUENCE [LARGE SCALE GENOMIC DNA]</scope>
</reference>
<evidence type="ECO:0000313" key="2">
    <source>
        <dbReference type="EMBL" id="CAK8988318.1"/>
    </source>
</evidence>
<dbReference type="EMBL" id="CAXAMN010000414">
    <property type="protein sequence ID" value="CAK8988318.1"/>
    <property type="molecule type" value="Genomic_DNA"/>
</dbReference>
<keyword evidence="1" id="KW-1133">Transmembrane helix</keyword>
<keyword evidence="3" id="KW-1185">Reference proteome</keyword>
<proteinExistence type="predicted"/>
<protein>
    <submittedName>
        <fullName evidence="2">Uncharacterized protein</fullName>
    </submittedName>
</protein>
<organism evidence="2 3">
    <name type="scientific">Durusdinium trenchii</name>
    <dbReference type="NCBI Taxonomy" id="1381693"/>
    <lineage>
        <taxon>Eukaryota</taxon>
        <taxon>Sar</taxon>
        <taxon>Alveolata</taxon>
        <taxon>Dinophyceae</taxon>
        <taxon>Suessiales</taxon>
        <taxon>Symbiodiniaceae</taxon>
        <taxon>Durusdinium</taxon>
    </lineage>
</organism>
<dbReference type="Proteomes" id="UP001642484">
    <property type="component" value="Unassembled WGS sequence"/>
</dbReference>
<evidence type="ECO:0000256" key="1">
    <source>
        <dbReference type="SAM" id="Phobius"/>
    </source>
</evidence>
<name>A0ABP0HDM3_9DINO</name>
<comment type="caution">
    <text evidence="2">The sequence shown here is derived from an EMBL/GenBank/DDBJ whole genome shotgun (WGS) entry which is preliminary data.</text>
</comment>
<evidence type="ECO:0000313" key="3">
    <source>
        <dbReference type="Proteomes" id="UP001642484"/>
    </source>
</evidence>